<organism evidence="2 3">
    <name type="scientific">Penicillium cinerascens</name>
    <dbReference type="NCBI Taxonomy" id="70096"/>
    <lineage>
        <taxon>Eukaryota</taxon>
        <taxon>Fungi</taxon>
        <taxon>Dikarya</taxon>
        <taxon>Ascomycota</taxon>
        <taxon>Pezizomycotina</taxon>
        <taxon>Eurotiomycetes</taxon>
        <taxon>Eurotiomycetidae</taxon>
        <taxon>Eurotiales</taxon>
        <taxon>Aspergillaceae</taxon>
        <taxon>Penicillium</taxon>
    </lineage>
</organism>
<name>A0A9W9SXW1_9EURO</name>
<dbReference type="RefSeq" id="XP_058307866.1">
    <property type="nucleotide sequence ID" value="XM_058453675.1"/>
</dbReference>
<feature type="region of interest" description="Disordered" evidence="1">
    <location>
        <begin position="1"/>
        <end position="20"/>
    </location>
</feature>
<dbReference type="AlphaFoldDB" id="A0A9W9SXW1"/>
<keyword evidence="3" id="KW-1185">Reference proteome</keyword>
<proteinExistence type="predicted"/>
<comment type="caution">
    <text evidence="2">The sequence shown here is derived from an EMBL/GenBank/DDBJ whole genome shotgun (WGS) entry which is preliminary data.</text>
</comment>
<reference evidence="2" key="1">
    <citation type="submission" date="2022-12" db="EMBL/GenBank/DDBJ databases">
        <authorList>
            <person name="Petersen C."/>
        </authorList>
    </citation>
    <scope>NUCLEOTIDE SEQUENCE</scope>
    <source>
        <strain evidence="2">IBT 15544</strain>
    </source>
</reference>
<dbReference type="Proteomes" id="UP001150904">
    <property type="component" value="Unassembled WGS sequence"/>
</dbReference>
<reference evidence="2" key="2">
    <citation type="journal article" date="2023" name="IMA Fungus">
        <title>Comparative genomic study of the Penicillium genus elucidates a diverse pangenome and 15 lateral gene transfer events.</title>
        <authorList>
            <person name="Petersen C."/>
            <person name="Sorensen T."/>
            <person name="Nielsen M.R."/>
            <person name="Sondergaard T.E."/>
            <person name="Sorensen J.L."/>
            <person name="Fitzpatrick D.A."/>
            <person name="Frisvad J.C."/>
            <person name="Nielsen K.L."/>
        </authorList>
    </citation>
    <scope>NUCLEOTIDE SEQUENCE</scope>
    <source>
        <strain evidence="2">IBT 15544</strain>
    </source>
</reference>
<gene>
    <name evidence="2" type="ORF">N7498_006613</name>
</gene>
<protein>
    <submittedName>
        <fullName evidence="2">Uncharacterized protein</fullName>
    </submittedName>
</protein>
<dbReference type="EMBL" id="JAPQKR010000013">
    <property type="protein sequence ID" value="KAJ5201950.1"/>
    <property type="molecule type" value="Genomic_DNA"/>
</dbReference>
<sequence length="59" mass="6175">MLRGATSTSESVGDNQLTPEWSAKTQAKNAAISNAKQIPSPRSLSGLCVRCSDGLPFVP</sequence>
<dbReference type="GeneID" id="83180976"/>
<evidence type="ECO:0000313" key="2">
    <source>
        <dbReference type="EMBL" id="KAJ5201950.1"/>
    </source>
</evidence>
<accession>A0A9W9SXW1</accession>
<evidence type="ECO:0000256" key="1">
    <source>
        <dbReference type="SAM" id="MobiDB-lite"/>
    </source>
</evidence>
<evidence type="ECO:0000313" key="3">
    <source>
        <dbReference type="Proteomes" id="UP001150904"/>
    </source>
</evidence>